<dbReference type="PIRSF" id="PIRSF018266">
    <property type="entry name" value="FecR"/>
    <property type="match status" value="1"/>
</dbReference>
<name>A0A7G8Q843_9GAMM</name>
<accession>A0A7G8Q843</accession>
<evidence type="ECO:0000259" key="1">
    <source>
        <dbReference type="Pfam" id="PF04773"/>
    </source>
</evidence>
<keyword evidence="4" id="KW-1185">Reference proteome</keyword>
<dbReference type="InterPro" id="IPR012373">
    <property type="entry name" value="Ferrdict_sens_TM"/>
</dbReference>
<dbReference type="PANTHER" id="PTHR30273:SF2">
    <property type="entry name" value="PROTEIN FECR"/>
    <property type="match status" value="1"/>
</dbReference>
<feature type="domain" description="FecR N-terminal" evidence="2">
    <location>
        <begin position="14"/>
        <end position="53"/>
    </location>
</feature>
<dbReference type="AlphaFoldDB" id="A0A7G8Q843"/>
<dbReference type="InterPro" id="IPR006860">
    <property type="entry name" value="FecR"/>
</dbReference>
<evidence type="ECO:0000313" key="3">
    <source>
        <dbReference type="EMBL" id="QNK02951.1"/>
    </source>
</evidence>
<evidence type="ECO:0000313" key="4">
    <source>
        <dbReference type="Proteomes" id="UP000515873"/>
    </source>
</evidence>
<dbReference type="InterPro" id="IPR032623">
    <property type="entry name" value="FecR_N"/>
</dbReference>
<dbReference type="RefSeq" id="WP_187058379.1">
    <property type="nucleotide sequence ID" value="NZ_CP060412.1"/>
</dbReference>
<proteinExistence type="predicted"/>
<reference evidence="3 4" key="1">
    <citation type="submission" date="2020-08" db="EMBL/GenBank/DDBJ databases">
        <title>Dyella sp. G9 isolated from forest soil.</title>
        <authorList>
            <person name="Fu J."/>
            <person name="Qiu L."/>
        </authorList>
    </citation>
    <scope>NUCLEOTIDE SEQUENCE [LARGE SCALE GENOMIC DNA]</scope>
    <source>
        <strain evidence="3 4">G9</strain>
    </source>
</reference>
<dbReference type="EMBL" id="CP060412">
    <property type="protein sequence ID" value="QNK02951.1"/>
    <property type="molecule type" value="Genomic_DNA"/>
</dbReference>
<dbReference type="GO" id="GO:0016989">
    <property type="term" value="F:sigma factor antagonist activity"/>
    <property type="evidence" value="ECO:0007669"/>
    <property type="project" value="TreeGrafter"/>
</dbReference>
<sequence length="330" mass="35901">MMANTLNDQNLRVAADWWMRLRDPAASERTTAQWLAWTDEDPAHLSAFERVTELAVRLQALGEVSRERLLAEFVPTQAPSRHRWLPAAAAAAVVIVAGGYAGWRALGSTDTSQEYASAIASQQNVTLEDGTRVTLGGATRLTTHFTRGRREVDLTEGEAYFEVVHNASRPFEVRAGDVTIEDIGTAFNVRRTGNFVTVAMAEGRVRVADATGGGHNSLEAVAGQSVTYDPARAAMNVTASDPANAAAWRSARLEFDNEPLSVVVANINRYRQEPLRIADADLNTLTFTGTVKADAIDDWLHALPQVLPLQVSEAGAQTVLSDTRRKPTQH</sequence>
<evidence type="ECO:0000259" key="2">
    <source>
        <dbReference type="Pfam" id="PF16220"/>
    </source>
</evidence>
<dbReference type="Pfam" id="PF16220">
    <property type="entry name" value="DUF4880"/>
    <property type="match status" value="1"/>
</dbReference>
<organism evidence="3 4">
    <name type="scientific">Dyella telluris</name>
    <dbReference type="NCBI Taxonomy" id="2763498"/>
    <lineage>
        <taxon>Bacteria</taxon>
        <taxon>Pseudomonadati</taxon>
        <taxon>Pseudomonadota</taxon>
        <taxon>Gammaproteobacteria</taxon>
        <taxon>Lysobacterales</taxon>
        <taxon>Rhodanobacteraceae</taxon>
        <taxon>Dyella</taxon>
    </lineage>
</organism>
<dbReference type="Pfam" id="PF04773">
    <property type="entry name" value="FecR"/>
    <property type="match status" value="1"/>
</dbReference>
<dbReference type="KEGG" id="dtl:H8F01_07520"/>
<dbReference type="Gene3D" id="2.60.120.1440">
    <property type="match status" value="1"/>
</dbReference>
<dbReference type="PANTHER" id="PTHR30273">
    <property type="entry name" value="PERIPLASMIC SIGNAL SENSOR AND SIGMA FACTOR ACTIVATOR FECR-RELATED"/>
    <property type="match status" value="1"/>
</dbReference>
<protein>
    <submittedName>
        <fullName evidence="3">FecR domain-containing protein</fullName>
    </submittedName>
</protein>
<dbReference type="Proteomes" id="UP000515873">
    <property type="component" value="Chromosome"/>
</dbReference>
<feature type="domain" description="FecR protein" evidence="1">
    <location>
        <begin position="115"/>
        <end position="206"/>
    </location>
</feature>
<gene>
    <name evidence="3" type="ORF">H8F01_07520</name>
</gene>
<dbReference type="Gene3D" id="3.55.50.30">
    <property type="match status" value="1"/>
</dbReference>